<feature type="domain" description="Pili assembly chaperone N-terminal" evidence="2">
    <location>
        <begin position="25"/>
        <end position="140"/>
    </location>
</feature>
<sequence length="235" mass="24659">MRTVVLLAGLALAALGGAQATAASLRVSPVSLDLPAGQNATTLTLQNDDAAPLNVQIRVFRWTQAGGRDVLTPATGVVASPPIAKVEPGASRTVRVVRLDGRPPEGEESYRLIVDELPPPLSESGRQVTLLMRHSIPLFFGSSRERPRIEWRLQSSEDGGAALVGRNTGARRLRLANLRIGDASGAVLAERKGLVGYVLPGAEVSWPAGAFQPAAGVRLIADTDTGPIDAPLKSD</sequence>
<dbReference type="SUPFAM" id="SSF49354">
    <property type="entry name" value="PapD-like"/>
    <property type="match status" value="1"/>
</dbReference>
<dbReference type="PANTHER" id="PTHR30251:SF4">
    <property type="entry name" value="SLR1668 PROTEIN"/>
    <property type="match status" value="1"/>
</dbReference>
<dbReference type="RefSeq" id="WP_101714740.1">
    <property type="nucleotide sequence ID" value="NZ_CP026100.1"/>
</dbReference>
<dbReference type="KEGG" id="cfh:C1707_20785"/>
<dbReference type="InterPro" id="IPR050643">
    <property type="entry name" value="Periplasmic_pilus_chap"/>
</dbReference>
<dbReference type="InterPro" id="IPR008962">
    <property type="entry name" value="PapD-like_sf"/>
</dbReference>
<dbReference type="PANTHER" id="PTHR30251">
    <property type="entry name" value="PILUS ASSEMBLY CHAPERONE"/>
    <property type="match status" value="1"/>
</dbReference>
<feature type="chain" id="PRO_5044577731" evidence="1">
    <location>
        <begin position="23"/>
        <end position="235"/>
    </location>
</feature>
<dbReference type="InterPro" id="IPR016147">
    <property type="entry name" value="Pili_assmbl_chaperone_N"/>
</dbReference>
<dbReference type="Proteomes" id="UP000234483">
    <property type="component" value="Unassembled WGS sequence"/>
</dbReference>
<dbReference type="EMBL" id="PJRQ01000041">
    <property type="protein sequence ID" value="PLR08783.1"/>
    <property type="molecule type" value="Genomic_DNA"/>
</dbReference>
<dbReference type="GO" id="GO:0071555">
    <property type="term" value="P:cell wall organization"/>
    <property type="evidence" value="ECO:0007669"/>
    <property type="project" value="InterPro"/>
</dbReference>
<evidence type="ECO:0000259" key="2">
    <source>
        <dbReference type="Pfam" id="PF00345"/>
    </source>
</evidence>
<protein>
    <submittedName>
        <fullName evidence="4">Pilus assembly protein</fullName>
    </submittedName>
</protein>
<dbReference type="InterPro" id="IPR013783">
    <property type="entry name" value="Ig-like_fold"/>
</dbReference>
<dbReference type="EMBL" id="CP026100">
    <property type="protein sequence ID" value="AYV48501.1"/>
    <property type="molecule type" value="Genomic_DNA"/>
</dbReference>
<evidence type="ECO:0000313" key="4">
    <source>
        <dbReference type="EMBL" id="PLR08783.1"/>
    </source>
</evidence>
<dbReference type="Proteomes" id="UP000281192">
    <property type="component" value="Chromosome"/>
</dbReference>
<dbReference type="Pfam" id="PF00345">
    <property type="entry name" value="PapD_N"/>
    <property type="match status" value="1"/>
</dbReference>
<feature type="signal peptide" evidence="1">
    <location>
        <begin position="1"/>
        <end position="22"/>
    </location>
</feature>
<gene>
    <name evidence="3" type="ORF">C1707_20785</name>
    <name evidence="4" type="ORF">CFHF_20285</name>
</gene>
<evidence type="ECO:0000313" key="5">
    <source>
        <dbReference type="Proteomes" id="UP000234483"/>
    </source>
</evidence>
<dbReference type="Gene3D" id="2.60.40.10">
    <property type="entry name" value="Immunoglobulins"/>
    <property type="match status" value="1"/>
</dbReference>
<reference evidence="3 6" key="2">
    <citation type="submission" date="2018-01" db="EMBL/GenBank/DDBJ databases">
        <title>Complete genome sequence of Caulobacter flavus RHGG3.</title>
        <authorList>
            <person name="Yang E."/>
        </authorList>
    </citation>
    <scope>NUCLEOTIDE SEQUENCE [LARGE SCALE GENOMIC DNA]</scope>
    <source>
        <strain evidence="3 6">RHGG3</strain>
    </source>
</reference>
<name>A0A2N5CP99_9CAUL</name>
<dbReference type="OrthoDB" id="511700at2"/>
<evidence type="ECO:0000313" key="6">
    <source>
        <dbReference type="Proteomes" id="UP000281192"/>
    </source>
</evidence>
<dbReference type="AlphaFoldDB" id="A0A2N5CP99"/>
<organism evidence="4 5">
    <name type="scientific">Caulobacter flavus</name>
    <dbReference type="NCBI Taxonomy" id="1679497"/>
    <lineage>
        <taxon>Bacteria</taxon>
        <taxon>Pseudomonadati</taxon>
        <taxon>Pseudomonadota</taxon>
        <taxon>Alphaproteobacteria</taxon>
        <taxon>Caulobacterales</taxon>
        <taxon>Caulobacteraceae</taxon>
        <taxon>Caulobacter</taxon>
    </lineage>
</organism>
<proteinExistence type="predicted"/>
<evidence type="ECO:0000313" key="3">
    <source>
        <dbReference type="EMBL" id="AYV48501.1"/>
    </source>
</evidence>
<evidence type="ECO:0000256" key="1">
    <source>
        <dbReference type="SAM" id="SignalP"/>
    </source>
</evidence>
<keyword evidence="1" id="KW-0732">Signal</keyword>
<keyword evidence="6" id="KW-1185">Reference proteome</keyword>
<dbReference type="GO" id="GO:0030288">
    <property type="term" value="C:outer membrane-bounded periplasmic space"/>
    <property type="evidence" value="ECO:0007669"/>
    <property type="project" value="InterPro"/>
</dbReference>
<reference evidence="4 5" key="1">
    <citation type="submission" date="2017-12" db="EMBL/GenBank/DDBJ databases">
        <title>The genome sequence of Caulobacter flavus CGMCC1 15093.</title>
        <authorList>
            <person name="Gao J."/>
            <person name="Mao X."/>
            <person name="Sun J."/>
        </authorList>
    </citation>
    <scope>NUCLEOTIDE SEQUENCE [LARGE SCALE GENOMIC DNA]</scope>
    <source>
        <strain evidence="4 5">CGMCC1 15093</strain>
    </source>
</reference>
<accession>A0A2N5CP99</accession>